<dbReference type="Proteomes" id="UP001215827">
    <property type="component" value="Chromosome"/>
</dbReference>
<protein>
    <submittedName>
        <fullName evidence="3">Alpha-amylase family glycosyl hydrolase</fullName>
    </submittedName>
</protein>
<accession>A0ABY8FN16</accession>
<evidence type="ECO:0000259" key="2">
    <source>
        <dbReference type="SMART" id="SM00642"/>
    </source>
</evidence>
<keyword evidence="4" id="KW-1185">Reference proteome</keyword>
<reference evidence="3 4" key="1">
    <citation type="submission" date="2023-03" db="EMBL/GenBank/DDBJ databases">
        <title>Altererythrobacter sp. CAU 1644 isolated from sand.</title>
        <authorList>
            <person name="Kim W."/>
        </authorList>
    </citation>
    <scope>NUCLEOTIDE SEQUENCE [LARGE SCALE GENOMIC DNA]</scope>
    <source>
        <strain evidence="3 4">CAU 1644</strain>
    </source>
</reference>
<dbReference type="Pfam" id="PF00128">
    <property type="entry name" value="Alpha-amylase"/>
    <property type="match status" value="1"/>
</dbReference>
<dbReference type="PANTHER" id="PTHR10357:SF209">
    <property type="entry name" value="PERIPLASMIC ALPHA-AMYLASE"/>
    <property type="match status" value="1"/>
</dbReference>
<organism evidence="3 4">
    <name type="scientific">Altererythrobacter arenosus</name>
    <dbReference type="NCBI Taxonomy" id="3032592"/>
    <lineage>
        <taxon>Bacteria</taxon>
        <taxon>Pseudomonadati</taxon>
        <taxon>Pseudomonadota</taxon>
        <taxon>Alphaproteobacteria</taxon>
        <taxon>Sphingomonadales</taxon>
        <taxon>Erythrobacteraceae</taxon>
        <taxon>Altererythrobacter</taxon>
    </lineage>
</organism>
<feature type="signal peptide" evidence="1">
    <location>
        <begin position="1"/>
        <end position="19"/>
    </location>
</feature>
<dbReference type="RefSeq" id="WP_278015169.1">
    <property type="nucleotide sequence ID" value="NZ_CP121106.1"/>
</dbReference>
<evidence type="ECO:0000256" key="1">
    <source>
        <dbReference type="SAM" id="SignalP"/>
    </source>
</evidence>
<dbReference type="InterPro" id="IPR006047">
    <property type="entry name" value="GH13_cat_dom"/>
</dbReference>
<dbReference type="EMBL" id="CP121106">
    <property type="protein sequence ID" value="WFL76403.1"/>
    <property type="molecule type" value="Genomic_DNA"/>
</dbReference>
<evidence type="ECO:0000313" key="3">
    <source>
        <dbReference type="EMBL" id="WFL76403.1"/>
    </source>
</evidence>
<dbReference type="CDD" id="cd11339">
    <property type="entry name" value="AmyAc_bac_CMD_like_2"/>
    <property type="match status" value="1"/>
</dbReference>
<keyword evidence="1" id="KW-0732">Signal</keyword>
<gene>
    <name evidence="3" type="ORF">P7228_10375</name>
</gene>
<proteinExistence type="predicted"/>
<dbReference type="SUPFAM" id="SSF51445">
    <property type="entry name" value="(Trans)glycosidases"/>
    <property type="match status" value="1"/>
</dbReference>
<keyword evidence="3" id="KW-0378">Hydrolase</keyword>
<sequence length="614" mass="67688">MTRFALPLIALGLAACATAQNSPAAPSSDVAEASFRSRAPAEEVVYFVLPDRFENGDPSNDKGGLKGGPLQTGFDPEHKGFFHGGDLKGLTQRLDYLERMGITAIWFAPIFQNKPVQGSPGQESAGYHGYWVTDFTRPDAHFGTRDEFKAFVEAAHARGMKVYMDIITNHTADVIGYKDGPATNYEYRSKGDYPYSTRGGPDGKPINPGFMGDEDSSAENFAKLVDPGYAYIPHVPAAEKDVKVPAWLNDPIYYHNRGNSSFTGEDSRFGDFSGLDDLFTEHPRVREGMIEIFGSWIDDFGIDGFRIDTARHVDPGFWQVFVPAMLERAKARGIPNFHMFGEVYKDVPQNGYIAEYTRRDKLPSVLDFAFQASMRELLGRDQGTVVLAHLFDGDVLYEGGEETALNLPTFLGNHDMGRFSTLIKADKPDISQQELLDRVLLGHAMMMVLRGSPVIYYGDEQGFVGDGHDQLAREDMFPSKTAVYNDNDLIGTDATTAASNFDERHPLFQLIAEFSEIRRAHPALSRGRQVTRHYEQEPGIFAVSRFDPATGGEYLLAFNTTAAPRNANIAIGYDARAFETLAGACPTRVSAPGSASVALAPFGWAVCRVSERAE</sequence>
<dbReference type="GO" id="GO:0016787">
    <property type="term" value="F:hydrolase activity"/>
    <property type="evidence" value="ECO:0007669"/>
    <property type="project" value="UniProtKB-KW"/>
</dbReference>
<name>A0ABY8FN16_9SPHN</name>
<feature type="chain" id="PRO_5046015953" evidence="1">
    <location>
        <begin position="20"/>
        <end position="614"/>
    </location>
</feature>
<dbReference type="SMART" id="SM00642">
    <property type="entry name" value="Aamy"/>
    <property type="match status" value="1"/>
</dbReference>
<evidence type="ECO:0000313" key="4">
    <source>
        <dbReference type="Proteomes" id="UP001215827"/>
    </source>
</evidence>
<feature type="domain" description="Glycosyl hydrolase family 13 catalytic" evidence="2">
    <location>
        <begin position="47"/>
        <end position="518"/>
    </location>
</feature>
<dbReference type="Gene3D" id="3.20.20.80">
    <property type="entry name" value="Glycosidases"/>
    <property type="match status" value="1"/>
</dbReference>
<dbReference type="PROSITE" id="PS51257">
    <property type="entry name" value="PROKAR_LIPOPROTEIN"/>
    <property type="match status" value="1"/>
</dbReference>
<dbReference type="InterPro" id="IPR017853">
    <property type="entry name" value="GH"/>
</dbReference>
<dbReference type="PANTHER" id="PTHR10357">
    <property type="entry name" value="ALPHA-AMYLASE FAMILY MEMBER"/>
    <property type="match status" value="1"/>
</dbReference>